<reference evidence="7 8" key="1">
    <citation type="submission" date="2017-02" db="EMBL/GenBank/DDBJ databases">
        <authorList>
            <person name="Peterson S.W."/>
        </authorList>
    </citation>
    <scope>NUCLEOTIDE SEQUENCE [LARGE SCALE GENOMIC DNA]</scope>
    <source>
        <strain evidence="7">C6</strain>
    </source>
</reference>
<dbReference type="InterPro" id="IPR016156">
    <property type="entry name" value="FAD/NAD-linked_Rdtase_dimer_sf"/>
</dbReference>
<dbReference type="GO" id="GO:0051213">
    <property type="term" value="F:dioxygenase activity"/>
    <property type="evidence" value="ECO:0007669"/>
    <property type="project" value="UniProtKB-KW"/>
</dbReference>
<feature type="domain" description="Reductase C-terminal" evidence="6">
    <location>
        <begin position="320"/>
        <end position="401"/>
    </location>
</feature>
<dbReference type="PRINTS" id="PR00368">
    <property type="entry name" value="FADPNR"/>
</dbReference>
<dbReference type="EC" id="1.18.1.3" evidence="7"/>
<feature type="domain" description="FAD/NAD(P)-binding" evidence="5">
    <location>
        <begin position="4"/>
        <end position="299"/>
    </location>
</feature>
<dbReference type="Gene3D" id="3.30.390.30">
    <property type="match status" value="1"/>
</dbReference>
<evidence type="ECO:0000256" key="3">
    <source>
        <dbReference type="ARBA" id="ARBA00022827"/>
    </source>
</evidence>
<evidence type="ECO:0000313" key="7">
    <source>
        <dbReference type="EMBL" id="SJX22977.1"/>
    </source>
</evidence>
<keyword evidence="7" id="KW-0223">Dioxygenase</keyword>
<dbReference type="PRINTS" id="PR00411">
    <property type="entry name" value="PNDRDTASEI"/>
</dbReference>
<dbReference type="InterPro" id="IPR028202">
    <property type="entry name" value="Reductase_C"/>
</dbReference>
<dbReference type="GO" id="GO:0008860">
    <property type="term" value="F:ferredoxin-NAD+ reductase activity"/>
    <property type="evidence" value="ECO:0007669"/>
    <property type="project" value="UniProtKB-EC"/>
</dbReference>
<dbReference type="PANTHER" id="PTHR43557:SF2">
    <property type="entry name" value="RIESKE DOMAIN-CONTAINING PROTEIN-RELATED"/>
    <property type="match status" value="1"/>
</dbReference>
<dbReference type="GO" id="GO:0016651">
    <property type="term" value="F:oxidoreductase activity, acting on NAD(P)H"/>
    <property type="evidence" value="ECO:0007669"/>
    <property type="project" value="TreeGrafter"/>
</dbReference>
<sequence>MANHVAIIGNGVAGFTTAQALRAEGYEGRISLIGEEQHLPYDRPSLSKAVLDGSLEQPPRLAEAAWYSEASIEMLTGSEVTALDTQKRMISLNNGSTISADAIVIATGSRARMLSLPGSQLPGVVTLRTYGDVQLLRDSWTPNTRLLIVGGGLIGCEVATTARKLGLSVTILEAGDELLVRVLGRRIGAWLRGLLTEQGVQVELKTGVSGFSGEGQLEKVMVNDGRSFIADNALICVGADPADQLARQAGLECDRGVVVDHRGATSAKGIFAVGDVATWPLHSGGKRSLETYMNAQRQATAVAKAILGKEVSAPQLPVSWTEIAGHRMQMAGDIEGPGEYVLRGTLGIGSALLFRLLDGRIQAVVAVDAPRDFALANRLVEAQVIIEPEKLADVSNNMRDIVRANEGNQK</sequence>
<keyword evidence="3" id="KW-0274">FAD</keyword>
<evidence type="ECO:0000256" key="2">
    <source>
        <dbReference type="ARBA" id="ARBA00022630"/>
    </source>
</evidence>
<evidence type="ECO:0000313" key="8">
    <source>
        <dbReference type="Proteomes" id="UP000196240"/>
    </source>
</evidence>
<evidence type="ECO:0000256" key="1">
    <source>
        <dbReference type="ARBA" id="ARBA00001974"/>
    </source>
</evidence>
<name>A0A1R7QFJ7_ACIJO</name>
<protein>
    <submittedName>
        <fullName evidence="7">Benzene/toluene/chlorobenzene dioxygenase ferredoxin component--NAD( ) reductase subunit</fullName>
        <ecNumber evidence="7">1.18.1.3</ecNumber>
    </submittedName>
</protein>
<dbReference type="SUPFAM" id="SSF55424">
    <property type="entry name" value="FAD/NAD-linked reductases, dimerisation (C-terminal) domain"/>
    <property type="match status" value="1"/>
</dbReference>
<dbReference type="PANTHER" id="PTHR43557">
    <property type="entry name" value="APOPTOSIS-INDUCING FACTOR 1"/>
    <property type="match status" value="1"/>
</dbReference>
<dbReference type="AlphaFoldDB" id="A0A1R7QFJ7"/>
<dbReference type="InterPro" id="IPR023753">
    <property type="entry name" value="FAD/NAD-binding_dom"/>
</dbReference>
<comment type="cofactor">
    <cofactor evidence="1">
        <name>FAD</name>
        <dbReference type="ChEBI" id="CHEBI:57692"/>
    </cofactor>
</comment>
<evidence type="ECO:0000259" key="5">
    <source>
        <dbReference type="Pfam" id="PF07992"/>
    </source>
</evidence>
<organism evidence="7 8">
    <name type="scientific">Acinetobacter johnsonii</name>
    <dbReference type="NCBI Taxonomy" id="40214"/>
    <lineage>
        <taxon>Bacteria</taxon>
        <taxon>Pseudomonadati</taxon>
        <taxon>Pseudomonadota</taxon>
        <taxon>Gammaproteobacteria</taxon>
        <taxon>Moraxellales</taxon>
        <taxon>Moraxellaceae</taxon>
        <taxon>Acinetobacter</taxon>
    </lineage>
</organism>
<dbReference type="InterPro" id="IPR050446">
    <property type="entry name" value="FAD-oxidoreductase/Apoptosis"/>
</dbReference>
<dbReference type="InterPro" id="IPR036188">
    <property type="entry name" value="FAD/NAD-bd_sf"/>
</dbReference>
<gene>
    <name evidence="7" type="primary">bedA</name>
    <name evidence="7" type="ORF">ACNJC6_02630</name>
</gene>
<dbReference type="RefSeq" id="WP_087013797.1">
    <property type="nucleotide sequence ID" value="NZ_FUUY01000009.1"/>
</dbReference>
<proteinExistence type="predicted"/>
<dbReference type="GO" id="GO:0005737">
    <property type="term" value="C:cytoplasm"/>
    <property type="evidence" value="ECO:0007669"/>
    <property type="project" value="TreeGrafter"/>
</dbReference>
<keyword evidence="2" id="KW-0285">Flavoprotein</keyword>
<keyword evidence="4 7" id="KW-0560">Oxidoreductase</keyword>
<dbReference type="Proteomes" id="UP000196240">
    <property type="component" value="Unassembled WGS sequence"/>
</dbReference>
<dbReference type="Gene3D" id="3.50.50.60">
    <property type="entry name" value="FAD/NAD(P)-binding domain"/>
    <property type="match status" value="2"/>
</dbReference>
<dbReference type="SUPFAM" id="SSF51905">
    <property type="entry name" value="FAD/NAD(P)-binding domain"/>
    <property type="match status" value="2"/>
</dbReference>
<evidence type="ECO:0000259" key="6">
    <source>
        <dbReference type="Pfam" id="PF14759"/>
    </source>
</evidence>
<dbReference type="EMBL" id="FUUY01000009">
    <property type="protein sequence ID" value="SJX22977.1"/>
    <property type="molecule type" value="Genomic_DNA"/>
</dbReference>
<dbReference type="Pfam" id="PF14759">
    <property type="entry name" value="Reductase_C"/>
    <property type="match status" value="1"/>
</dbReference>
<evidence type="ECO:0000256" key="4">
    <source>
        <dbReference type="ARBA" id="ARBA00023002"/>
    </source>
</evidence>
<dbReference type="Pfam" id="PF07992">
    <property type="entry name" value="Pyr_redox_2"/>
    <property type="match status" value="1"/>
</dbReference>
<accession>A0A1R7QFJ7</accession>